<feature type="non-terminal residue" evidence="5">
    <location>
        <position position="524"/>
    </location>
</feature>
<feature type="transmembrane region" description="Helical" evidence="2">
    <location>
        <begin position="64"/>
        <end position="93"/>
    </location>
</feature>
<feature type="chain" id="PRO_5007526628" evidence="3">
    <location>
        <begin position="18"/>
        <end position="524"/>
    </location>
</feature>
<proteinExistence type="predicted"/>
<feature type="transmembrane region" description="Helical" evidence="2">
    <location>
        <begin position="487"/>
        <end position="508"/>
    </location>
</feature>
<evidence type="ECO:0000313" key="5">
    <source>
        <dbReference type="EMBL" id="JAP96239.1"/>
    </source>
</evidence>
<keyword evidence="1" id="KW-0175">Coiled coil</keyword>
<dbReference type="PANTHER" id="PTHR13018">
    <property type="entry name" value="PROBABLE MEMBRANE PROTEIN DUF221-RELATED"/>
    <property type="match status" value="1"/>
</dbReference>
<sequence length="524" mass="60413">TNLIITIIVFIIQPILRVISPNIYASQQHLDRKKFGIAGYIFWFVDVFRQPVSVFASRGNLATIYVVFQIMLLVLYFLITLISVTILIPIYYFGTDSSYNTNYLTFWSKVTLPHLEVGSLMTLIPIMSVILITASTMFFYDQFVLVYVFFRQRCLHRIIPQNYVVLLQNLPKVIDSVEEIEKLIQPIRSGIRKVVPVPKQTDKLTILYNALKQKSDQLQRIYIDSQKDKQQLEMYKAQLKAMKEKNQRAKEATILTAMYICKERIQSKMKGFGRLIQQYRKYRLEVLRVVHCDNIDLEMLYDIKNMPQLPIALQNQFDYLPNLQQEQSNSKFNQSEANKMLTLRDQDQIYSQTLQYTVKRQEKHSSGVSAFLVCESQTVAAEKYTALMTANQTMPKAMLAPIKEDIIWENIGYGSQTTFGRKILFGLILIVLFVAYLYGQTQIMGLINQQAESWNILFFNAFNYGNNCSYGGKQSGLCSVLAGFSSMLVTMIPSVIYCLIMSLLPLFVQHTVKLLGYASKSQNK</sequence>
<keyword evidence="2 5" id="KW-0812">Transmembrane</keyword>
<feature type="non-terminal residue" evidence="5">
    <location>
        <position position="1"/>
    </location>
</feature>
<keyword evidence="2" id="KW-0472">Membrane</keyword>
<feature type="domain" description="CSC1/OSCA1-like N-terminal transmembrane" evidence="4">
    <location>
        <begin position="1"/>
        <end position="139"/>
    </location>
</feature>
<dbReference type="InterPro" id="IPR032880">
    <property type="entry name" value="CSC1/OSCA1-like_N"/>
</dbReference>
<accession>A0A146KM81</accession>
<dbReference type="PANTHER" id="PTHR13018:SF5">
    <property type="entry name" value="RE44586P"/>
    <property type="match status" value="1"/>
</dbReference>
<dbReference type="InterPro" id="IPR045122">
    <property type="entry name" value="Csc1-like"/>
</dbReference>
<dbReference type="AlphaFoldDB" id="A0A146KM81"/>
<name>A0A146KM81_9EUKA</name>
<keyword evidence="2" id="KW-1133">Transmembrane helix</keyword>
<dbReference type="Pfam" id="PF13967">
    <property type="entry name" value="RSN1_TM"/>
    <property type="match status" value="1"/>
</dbReference>
<feature type="coiled-coil region" evidence="1">
    <location>
        <begin position="225"/>
        <end position="252"/>
    </location>
</feature>
<organism evidence="5">
    <name type="scientific">Trepomonas sp. PC1</name>
    <dbReference type="NCBI Taxonomy" id="1076344"/>
    <lineage>
        <taxon>Eukaryota</taxon>
        <taxon>Metamonada</taxon>
        <taxon>Diplomonadida</taxon>
        <taxon>Hexamitidae</taxon>
        <taxon>Hexamitinae</taxon>
        <taxon>Trepomonas</taxon>
    </lineage>
</organism>
<feature type="signal peptide" evidence="3">
    <location>
        <begin position="1"/>
        <end position="17"/>
    </location>
</feature>
<reference evidence="5" key="1">
    <citation type="submission" date="2015-07" db="EMBL/GenBank/DDBJ databases">
        <title>Adaptation to a free-living lifestyle via gene acquisitions in the diplomonad Trepomonas sp. PC1.</title>
        <authorList>
            <person name="Xu F."/>
            <person name="Jerlstrom-Hultqvist J."/>
            <person name="Kolisko M."/>
            <person name="Simpson A.G.B."/>
            <person name="Roger A.J."/>
            <person name="Svard S.G."/>
            <person name="Andersson J.O."/>
        </authorList>
    </citation>
    <scope>NUCLEOTIDE SEQUENCE</scope>
    <source>
        <strain evidence="5">PC1</strain>
    </source>
</reference>
<feature type="transmembrane region" description="Helical" evidence="2">
    <location>
        <begin position="123"/>
        <end position="150"/>
    </location>
</feature>
<dbReference type="EMBL" id="GDID01000367">
    <property type="protein sequence ID" value="JAP96239.1"/>
    <property type="molecule type" value="Transcribed_RNA"/>
</dbReference>
<protein>
    <submittedName>
        <fullName evidence="5">Transmembrane domain-containing protein</fullName>
    </submittedName>
</protein>
<keyword evidence="3" id="KW-0732">Signal</keyword>
<evidence type="ECO:0000256" key="3">
    <source>
        <dbReference type="SAM" id="SignalP"/>
    </source>
</evidence>
<feature type="transmembrane region" description="Helical" evidence="2">
    <location>
        <begin position="423"/>
        <end position="439"/>
    </location>
</feature>
<gene>
    <name evidence="5" type="ORF">TPC1_10488</name>
</gene>
<dbReference type="GO" id="GO:0005886">
    <property type="term" value="C:plasma membrane"/>
    <property type="evidence" value="ECO:0007669"/>
    <property type="project" value="TreeGrafter"/>
</dbReference>
<evidence type="ECO:0000256" key="1">
    <source>
        <dbReference type="SAM" id="Coils"/>
    </source>
</evidence>
<evidence type="ECO:0000259" key="4">
    <source>
        <dbReference type="Pfam" id="PF13967"/>
    </source>
</evidence>
<dbReference type="GO" id="GO:0005227">
    <property type="term" value="F:calcium-activated cation channel activity"/>
    <property type="evidence" value="ECO:0007669"/>
    <property type="project" value="InterPro"/>
</dbReference>
<evidence type="ECO:0000256" key="2">
    <source>
        <dbReference type="SAM" id="Phobius"/>
    </source>
</evidence>